<sequence length="122" mass="13509">MATRPIPFRFTPLNNSGGSEWTHTHPIPTSLIVPPYLQNTPVYQEQFRSTISSIIPQFQSECDAKAGAHCCNCNGTICSSVLTPCSYLHVPNEPFINVFVQPICDAPVCKNAARLIMQEIMN</sequence>
<evidence type="ECO:0000313" key="2">
    <source>
        <dbReference type="Proteomes" id="UP000799777"/>
    </source>
</evidence>
<dbReference type="OrthoDB" id="432970at2759"/>
<organism evidence="1 2">
    <name type="scientific">Setomelanomma holmii</name>
    <dbReference type="NCBI Taxonomy" id="210430"/>
    <lineage>
        <taxon>Eukaryota</taxon>
        <taxon>Fungi</taxon>
        <taxon>Dikarya</taxon>
        <taxon>Ascomycota</taxon>
        <taxon>Pezizomycotina</taxon>
        <taxon>Dothideomycetes</taxon>
        <taxon>Pleosporomycetidae</taxon>
        <taxon>Pleosporales</taxon>
        <taxon>Pleosporineae</taxon>
        <taxon>Phaeosphaeriaceae</taxon>
        <taxon>Setomelanomma</taxon>
    </lineage>
</organism>
<reference evidence="1" key="1">
    <citation type="journal article" date="2020" name="Stud. Mycol.">
        <title>101 Dothideomycetes genomes: a test case for predicting lifestyles and emergence of pathogens.</title>
        <authorList>
            <person name="Haridas S."/>
            <person name="Albert R."/>
            <person name="Binder M."/>
            <person name="Bloem J."/>
            <person name="Labutti K."/>
            <person name="Salamov A."/>
            <person name="Andreopoulos B."/>
            <person name="Baker S."/>
            <person name="Barry K."/>
            <person name="Bills G."/>
            <person name="Bluhm B."/>
            <person name="Cannon C."/>
            <person name="Castanera R."/>
            <person name="Culley D."/>
            <person name="Daum C."/>
            <person name="Ezra D."/>
            <person name="Gonzalez J."/>
            <person name="Henrissat B."/>
            <person name="Kuo A."/>
            <person name="Liang C."/>
            <person name="Lipzen A."/>
            <person name="Lutzoni F."/>
            <person name="Magnuson J."/>
            <person name="Mondo S."/>
            <person name="Nolan M."/>
            <person name="Ohm R."/>
            <person name="Pangilinan J."/>
            <person name="Park H.-J."/>
            <person name="Ramirez L."/>
            <person name="Alfaro M."/>
            <person name="Sun H."/>
            <person name="Tritt A."/>
            <person name="Yoshinaga Y."/>
            <person name="Zwiers L.-H."/>
            <person name="Turgeon B."/>
            <person name="Goodwin S."/>
            <person name="Spatafora J."/>
            <person name="Crous P."/>
            <person name="Grigoriev I."/>
        </authorList>
    </citation>
    <scope>NUCLEOTIDE SEQUENCE</scope>
    <source>
        <strain evidence="1">CBS 110217</strain>
    </source>
</reference>
<dbReference type="Proteomes" id="UP000799777">
    <property type="component" value="Unassembled WGS sequence"/>
</dbReference>
<comment type="caution">
    <text evidence="1">The sequence shown here is derived from an EMBL/GenBank/DDBJ whole genome shotgun (WGS) entry which is preliminary data.</text>
</comment>
<dbReference type="EMBL" id="ML978211">
    <property type="protein sequence ID" value="KAF2028575.1"/>
    <property type="molecule type" value="Genomic_DNA"/>
</dbReference>
<accession>A0A9P4LKU4</accession>
<proteinExistence type="predicted"/>
<feature type="non-terminal residue" evidence="1">
    <location>
        <position position="122"/>
    </location>
</feature>
<dbReference type="AlphaFoldDB" id="A0A9P4LKU4"/>
<name>A0A9P4LKU4_9PLEO</name>
<evidence type="ECO:0000313" key="1">
    <source>
        <dbReference type="EMBL" id="KAF2028575.1"/>
    </source>
</evidence>
<protein>
    <submittedName>
        <fullName evidence="1">Uncharacterized protein</fullName>
    </submittedName>
</protein>
<keyword evidence="2" id="KW-1185">Reference proteome</keyword>
<gene>
    <name evidence="1" type="ORF">EK21DRAFT_23089</name>
</gene>